<comment type="caution">
    <text evidence="2">The sequence shown here is derived from an EMBL/GenBank/DDBJ whole genome shotgun (WGS) entry which is preliminary data.</text>
</comment>
<dbReference type="PROSITE" id="PS51740">
    <property type="entry name" value="SPOVT_ABRB"/>
    <property type="match status" value="1"/>
</dbReference>
<dbReference type="SMART" id="SM00966">
    <property type="entry name" value="SpoVT_AbrB"/>
    <property type="match status" value="1"/>
</dbReference>
<dbReference type="Gene3D" id="2.10.260.10">
    <property type="match status" value="1"/>
</dbReference>
<feature type="domain" description="SpoVT-AbrB" evidence="1">
    <location>
        <begin position="1"/>
        <end position="43"/>
    </location>
</feature>
<dbReference type="InterPro" id="IPR007159">
    <property type="entry name" value="SpoVT-AbrB_dom"/>
</dbReference>
<organism evidence="2">
    <name type="scientific">mine drainage metagenome</name>
    <dbReference type="NCBI Taxonomy" id="410659"/>
    <lineage>
        <taxon>unclassified sequences</taxon>
        <taxon>metagenomes</taxon>
        <taxon>ecological metagenomes</taxon>
    </lineage>
</organism>
<proteinExistence type="predicted"/>
<dbReference type="Pfam" id="PF04014">
    <property type="entry name" value="MazE_antitoxin"/>
    <property type="match status" value="1"/>
</dbReference>
<name>T0Y7Q0_9ZZZZ</name>
<dbReference type="EMBL" id="AUZX01015397">
    <property type="protein sequence ID" value="EQD29178.1"/>
    <property type="molecule type" value="Genomic_DNA"/>
</dbReference>
<dbReference type="AlphaFoldDB" id="T0Y7Q0"/>
<evidence type="ECO:0000259" key="1">
    <source>
        <dbReference type="PROSITE" id="PS51740"/>
    </source>
</evidence>
<dbReference type="InterPro" id="IPR037914">
    <property type="entry name" value="SpoVT-AbrB_sf"/>
</dbReference>
<dbReference type="NCBIfam" id="TIGR01439">
    <property type="entry name" value="lp_hng_hel_AbrB"/>
    <property type="match status" value="1"/>
</dbReference>
<protein>
    <submittedName>
        <fullName evidence="2">Transcriptional regulator, AbrB family</fullName>
    </submittedName>
</protein>
<dbReference type="GO" id="GO:0003677">
    <property type="term" value="F:DNA binding"/>
    <property type="evidence" value="ECO:0007669"/>
    <property type="project" value="InterPro"/>
</dbReference>
<accession>T0Y7Q0</accession>
<gene>
    <name evidence="2" type="ORF">B1A_20846</name>
</gene>
<reference evidence="2" key="1">
    <citation type="submission" date="2013-08" db="EMBL/GenBank/DDBJ databases">
        <authorList>
            <person name="Mendez C."/>
            <person name="Richter M."/>
            <person name="Ferrer M."/>
            <person name="Sanchez J."/>
        </authorList>
    </citation>
    <scope>NUCLEOTIDE SEQUENCE</scope>
</reference>
<reference evidence="2" key="2">
    <citation type="journal article" date="2014" name="ISME J.">
        <title>Microbial stratification in low pH oxic and suboxic macroscopic growths along an acid mine drainage.</title>
        <authorList>
            <person name="Mendez-Garcia C."/>
            <person name="Mesa V."/>
            <person name="Sprenger R.R."/>
            <person name="Richter M."/>
            <person name="Diez M.S."/>
            <person name="Solano J."/>
            <person name="Bargiela R."/>
            <person name="Golyshina O.V."/>
            <person name="Manteca A."/>
            <person name="Ramos J.L."/>
            <person name="Gallego J.R."/>
            <person name="Llorente I."/>
            <person name="Martins Dos Santos V.A."/>
            <person name="Jensen O.N."/>
            <person name="Pelaez A.I."/>
            <person name="Sanchez J."/>
            <person name="Ferrer M."/>
        </authorList>
    </citation>
    <scope>NUCLEOTIDE SEQUENCE</scope>
</reference>
<dbReference type="SUPFAM" id="SSF89447">
    <property type="entry name" value="AbrB/MazE/MraZ-like"/>
    <property type="match status" value="1"/>
</dbReference>
<evidence type="ECO:0000313" key="2">
    <source>
        <dbReference type="EMBL" id="EQD29178.1"/>
    </source>
</evidence>
<sequence length="75" mass="8383">MRLNSKGQVTIPAPLREKHGLREGDEVNVVEEGMALRIIPVNSSQTRGQRLVNRMRGRATTAMSTDELLQLLRGE</sequence>